<evidence type="ECO:0000313" key="3">
    <source>
        <dbReference type="Proteomes" id="UP000634206"/>
    </source>
</evidence>
<keyword evidence="3" id="KW-1185">Reference proteome</keyword>
<name>A0AAE2S9J4_9BACT</name>
<reference evidence="2" key="1">
    <citation type="submission" date="2021-01" db="EMBL/GenBank/DDBJ databases">
        <title>Modified the classification status of verrucomicrobia.</title>
        <authorList>
            <person name="Feng X."/>
        </authorList>
    </citation>
    <scope>NUCLEOTIDE SEQUENCE</scope>
    <source>
        <strain evidence="2">5K15</strain>
    </source>
</reference>
<feature type="region of interest" description="Disordered" evidence="1">
    <location>
        <begin position="28"/>
        <end position="80"/>
    </location>
</feature>
<dbReference type="Proteomes" id="UP000634206">
    <property type="component" value="Unassembled WGS sequence"/>
</dbReference>
<organism evidence="2 3">
    <name type="scientific">Oceaniferula flava</name>
    <dbReference type="NCBI Taxonomy" id="2800421"/>
    <lineage>
        <taxon>Bacteria</taxon>
        <taxon>Pseudomonadati</taxon>
        <taxon>Verrucomicrobiota</taxon>
        <taxon>Verrucomicrobiia</taxon>
        <taxon>Verrucomicrobiales</taxon>
        <taxon>Verrucomicrobiaceae</taxon>
        <taxon>Oceaniferula</taxon>
    </lineage>
</organism>
<evidence type="ECO:0000313" key="2">
    <source>
        <dbReference type="EMBL" id="MBK1853771.1"/>
    </source>
</evidence>
<dbReference type="RefSeq" id="WP_309488369.1">
    <property type="nucleotide sequence ID" value="NZ_JAENIG010000001.1"/>
</dbReference>
<dbReference type="EMBL" id="JAENIG010000001">
    <property type="protein sequence ID" value="MBK1853771.1"/>
    <property type="molecule type" value="Genomic_DNA"/>
</dbReference>
<evidence type="ECO:0000256" key="1">
    <source>
        <dbReference type="SAM" id="MobiDB-lite"/>
    </source>
</evidence>
<protein>
    <submittedName>
        <fullName evidence="2">Uncharacterized protein</fullName>
    </submittedName>
</protein>
<comment type="caution">
    <text evidence="2">The sequence shown here is derived from an EMBL/GenBank/DDBJ whole genome shotgun (WGS) entry which is preliminary data.</text>
</comment>
<feature type="compositionally biased region" description="Low complexity" evidence="1">
    <location>
        <begin position="44"/>
        <end position="61"/>
    </location>
</feature>
<gene>
    <name evidence="2" type="ORF">JIN83_02260</name>
</gene>
<dbReference type="AlphaFoldDB" id="A0AAE2S9J4"/>
<accession>A0AAE2S9J4</accession>
<sequence length="419" mass="45935">MKSTHLFIPAAWVLSLSIAYIVGAKIQSSNDSDKNDTADVPENARSYYRSSASNASSSRRGNAGRDGASGRGSSKEDLDISNIVKDDDPIQRVQSLLALIGRLGPNDFEQVVADFRASGLTRERMAEYEMLLHAWAKSDPLSALAYAEENTGSRFARQTILSSWAADNPTGALQWAESHYDGDGANPWLVGVIRGMVKTDPAQATEIMGTLPYSRERGDALATIIPHIAELGQEQAQQWLNTLDDERLRNGATARLAESLAEKDPEATASWVMSLSDEEQRQRAIGEVADTWADNDVASAVAWTETLSGADKVRAASELIGEYTQESPEEASQWLDSMAGTDGYDSVARSFIWSSARSNPELALSKVSTLNNVENQPRYYSRVLNEWHRRDADAAAAWMDSNNVSEAIRNNATRTRRGR</sequence>
<proteinExistence type="predicted"/>